<dbReference type="InterPro" id="IPR006860">
    <property type="entry name" value="FecR"/>
</dbReference>
<dbReference type="RefSeq" id="WP_069215401.1">
    <property type="nucleotide sequence ID" value="NZ_CP016378.1"/>
</dbReference>
<dbReference type="EMBL" id="MPOG01000001">
    <property type="protein sequence ID" value="OOH97903.1"/>
    <property type="molecule type" value="Genomic_DNA"/>
</dbReference>
<dbReference type="InterPro" id="IPR032508">
    <property type="entry name" value="FecR_C"/>
</dbReference>
<dbReference type="AlphaFoldDB" id="A0A1V3U4F9"/>
<organism evidence="4 5">
    <name type="scientific">Elizabethkingia meningoseptica</name>
    <name type="common">Chryseobacterium meningosepticum</name>
    <dbReference type="NCBI Taxonomy" id="238"/>
    <lineage>
        <taxon>Bacteria</taxon>
        <taxon>Pseudomonadati</taxon>
        <taxon>Bacteroidota</taxon>
        <taxon>Flavobacteriia</taxon>
        <taxon>Flavobacteriales</taxon>
        <taxon>Weeksellaceae</taxon>
        <taxon>Elizabethkingia</taxon>
    </lineage>
</organism>
<feature type="domain" description="FecR protein" evidence="2">
    <location>
        <begin position="107"/>
        <end position="202"/>
    </location>
</feature>
<comment type="caution">
    <text evidence="4">The sequence shown here is derived from an EMBL/GenBank/DDBJ whole genome shotgun (WGS) entry which is preliminary data.</text>
</comment>
<dbReference type="GO" id="GO:0016989">
    <property type="term" value="F:sigma factor antagonist activity"/>
    <property type="evidence" value="ECO:0007669"/>
    <property type="project" value="TreeGrafter"/>
</dbReference>
<feature type="domain" description="Protein FecR C-terminal" evidence="3">
    <location>
        <begin position="246"/>
        <end position="312"/>
    </location>
</feature>
<proteinExistence type="predicted"/>
<reference evidence="4 5" key="1">
    <citation type="submission" date="2016-11" db="EMBL/GenBank/DDBJ databases">
        <title>Genome sequence and comparative genomic analysis of clinical strain Elizabethkingia meningoseptica 61421 PRCM.</title>
        <authorList>
            <person name="Wang M."/>
            <person name="Hu S."/>
            <person name="Cao L."/>
            <person name="Jiang T."/>
            <person name="Zhou Y."/>
            <person name="Ming D."/>
        </authorList>
    </citation>
    <scope>NUCLEOTIDE SEQUENCE [LARGE SCALE GENOMIC DNA]</scope>
    <source>
        <strain evidence="4 5">61421 PRCM</strain>
    </source>
</reference>
<dbReference type="PANTHER" id="PTHR30273:SF2">
    <property type="entry name" value="PROTEIN FECR"/>
    <property type="match status" value="1"/>
</dbReference>
<dbReference type="eggNOG" id="COG3712">
    <property type="taxonomic scope" value="Bacteria"/>
</dbReference>
<dbReference type="Pfam" id="PF04773">
    <property type="entry name" value="FecR"/>
    <property type="match status" value="1"/>
</dbReference>
<dbReference type="STRING" id="238.BBD35_02960"/>
<evidence type="ECO:0000313" key="5">
    <source>
        <dbReference type="Proteomes" id="UP000188947"/>
    </source>
</evidence>
<dbReference type="Proteomes" id="UP000188947">
    <property type="component" value="Unassembled WGS sequence"/>
</dbReference>
<protein>
    <submittedName>
        <fullName evidence="4">Iron dicitrate transport regulator FecR</fullName>
    </submittedName>
</protein>
<keyword evidence="1" id="KW-1133">Transmembrane helix</keyword>
<evidence type="ECO:0000313" key="4">
    <source>
        <dbReference type="EMBL" id="OOH97903.1"/>
    </source>
</evidence>
<dbReference type="Gene3D" id="2.60.120.1440">
    <property type="match status" value="1"/>
</dbReference>
<gene>
    <name evidence="4" type="ORF">BMF97_01150</name>
</gene>
<keyword evidence="1" id="KW-0472">Membrane</keyword>
<dbReference type="PANTHER" id="PTHR30273">
    <property type="entry name" value="PERIPLASMIC SIGNAL SENSOR AND SIGMA FACTOR ACTIVATOR FECR-RELATED"/>
    <property type="match status" value="1"/>
</dbReference>
<keyword evidence="5" id="KW-1185">Reference proteome</keyword>
<accession>A0A1V3U4F9</accession>
<evidence type="ECO:0000259" key="3">
    <source>
        <dbReference type="Pfam" id="PF16344"/>
    </source>
</evidence>
<dbReference type="Pfam" id="PF16344">
    <property type="entry name" value="FecR_C"/>
    <property type="match status" value="1"/>
</dbReference>
<keyword evidence="1" id="KW-0812">Transmembrane</keyword>
<name>A0A1V3U4F9_ELIME</name>
<dbReference type="Gene3D" id="3.55.50.30">
    <property type="match status" value="1"/>
</dbReference>
<feature type="transmembrane region" description="Helical" evidence="1">
    <location>
        <begin position="76"/>
        <end position="93"/>
    </location>
</feature>
<dbReference type="InterPro" id="IPR012373">
    <property type="entry name" value="Ferrdict_sens_TM"/>
</dbReference>
<evidence type="ECO:0000256" key="1">
    <source>
        <dbReference type="SAM" id="Phobius"/>
    </source>
</evidence>
<evidence type="ECO:0000259" key="2">
    <source>
        <dbReference type="Pfam" id="PF04773"/>
    </source>
</evidence>
<dbReference type="OrthoDB" id="704021at2"/>
<sequence length="333" mass="37938">MKFTTEKITAFFFRLLDKEGKLLPKENQLLQNLLNKESVIQTDEVEEKELIWKQLSEKIQLSINTKNAKQRAIRSYAVAASVVFVFALGFLFFKLNKDSASGTAIFTTAKNEIRKVTLPDGSEIFINNATTITYDKATFNKSFREVWLKEGEAFFSVTKNPEKPFIVHYQNLKTTVLGTSFNIKSYKALGESIVTVRTGKVQISDDKRVFGVFVKNERLTYDQHNNTSRVNEADAERTASWRSGGLVFSNAGFQEIAMRVNMKYGVKLVSNINLDSIRLNASFRDDESLQNVLDAICGIYQLQYKQQGKQIIFSHKTESEINDSENKKNKSVK</sequence>
<dbReference type="PIRSF" id="PIRSF018266">
    <property type="entry name" value="FecR"/>
    <property type="match status" value="1"/>
</dbReference>